<keyword evidence="1" id="KW-0732">Signal</keyword>
<proteinExistence type="predicted"/>
<accession>A0AB34DIS6</accession>
<feature type="signal peptide" evidence="1">
    <location>
        <begin position="1"/>
        <end position="20"/>
    </location>
</feature>
<gene>
    <name evidence="2" type="ORF">F9L03_13915</name>
</gene>
<organism evidence="2 3">
    <name type="scientific">Brucella lupini</name>
    <dbReference type="NCBI Taxonomy" id="255457"/>
    <lineage>
        <taxon>Bacteria</taxon>
        <taxon>Pseudomonadati</taxon>
        <taxon>Pseudomonadota</taxon>
        <taxon>Alphaproteobacteria</taxon>
        <taxon>Hyphomicrobiales</taxon>
        <taxon>Brucellaceae</taxon>
        <taxon>Brucella/Ochrobactrum group</taxon>
        <taxon>Brucella</taxon>
    </lineage>
</organism>
<dbReference type="Pfam" id="PF09961">
    <property type="entry name" value="DUF2195"/>
    <property type="match status" value="1"/>
</dbReference>
<evidence type="ECO:0000313" key="2">
    <source>
        <dbReference type="EMBL" id="KAB2703167.1"/>
    </source>
</evidence>
<keyword evidence="3" id="KW-1185">Reference proteome</keyword>
<comment type="caution">
    <text evidence="2">The sequence shown here is derived from an EMBL/GenBank/DDBJ whole genome shotgun (WGS) entry which is preliminary data.</text>
</comment>
<dbReference type="Proteomes" id="UP000435957">
    <property type="component" value="Unassembled WGS sequence"/>
</dbReference>
<dbReference type="EMBL" id="WBWF01000009">
    <property type="protein sequence ID" value="KAB2703167.1"/>
    <property type="molecule type" value="Genomic_DNA"/>
</dbReference>
<dbReference type="AlphaFoldDB" id="A0AB34DIS6"/>
<reference evidence="2 3" key="1">
    <citation type="submission" date="2019-09" db="EMBL/GenBank/DDBJ databases">
        <title>Taxonomic organization of the family Brucellaceae based on a phylogenomic approach.</title>
        <authorList>
            <person name="Leclercq S."/>
            <person name="Cloeckaert A."/>
            <person name="Zygmunt M.S."/>
        </authorList>
    </citation>
    <scope>NUCLEOTIDE SEQUENCE [LARGE SCALE GENOMIC DNA]</scope>
    <source>
        <strain evidence="2 3">LUP23</strain>
    </source>
</reference>
<evidence type="ECO:0000313" key="3">
    <source>
        <dbReference type="Proteomes" id="UP000435957"/>
    </source>
</evidence>
<dbReference type="InterPro" id="IPR018696">
    <property type="entry name" value="DUF2195"/>
</dbReference>
<dbReference type="RefSeq" id="WP_094513584.1">
    <property type="nucleotide sequence ID" value="NZ_JBHEEP010000007.1"/>
</dbReference>
<name>A0AB34DIS6_9HYPH</name>
<sequence>MPRIIYGVVLSTWFCGIAVAEDAPGIAFENKLAACVTVTGEKPVVKAKVLSVKAHFQMHKPIGDCGCFSARVAYSSSIDMEGVPEFLQQGIIPINKDAVKTLVLASEASLVGDREINVQLVCARPT</sequence>
<protein>
    <submittedName>
        <fullName evidence="2">DUF2195 family protein</fullName>
    </submittedName>
</protein>
<feature type="chain" id="PRO_5044248231" evidence="1">
    <location>
        <begin position="21"/>
        <end position="126"/>
    </location>
</feature>
<evidence type="ECO:0000256" key="1">
    <source>
        <dbReference type="SAM" id="SignalP"/>
    </source>
</evidence>